<evidence type="ECO:0000313" key="15">
    <source>
        <dbReference type="Proteomes" id="UP001187471"/>
    </source>
</evidence>
<keyword evidence="9" id="KW-1015">Disulfide bond</keyword>
<dbReference type="PANTHER" id="PTHR48410">
    <property type="entry name" value="GLYCOSYLINOSITOL PHOSPHORYLCERAMIDE MANNOSYL TRANSFERASE 1"/>
    <property type="match status" value="1"/>
</dbReference>
<dbReference type="GO" id="GO:0016020">
    <property type="term" value="C:membrane"/>
    <property type="evidence" value="ECO:0007669"/>
    <property type="project" value="InterPro"/>
</dbReference>
<evidence type="ECO:0000256" key="11">
    <source>
        <dbReference type="ARBA" id="ARBA00023211"/>
    </source>
</evidence>
<dbReference type="EMBL" id="JAVXUO010001346">
    <property type="protein sequence ID" value="KAK2983232.1"/>
    <property type="molecule type" value="Genomic_DNA"/>
</dbReference>
<evidence type="ECO:0000259" key="13">
    <source>
        <dbReference type="Pfam" id="PF09258"/>
    </source>
</evidence>
<evidence type="ECO:0000313" key="14">
    <source>
        <dbReference type="EMBL" id="KAK2983232.1"/>
    </source>
</evidence>
<feature type="domain" description="Glycosyl transferase 64" evidence="13">
    <location>
        <begin position="83"/>
        <end position="358"/>
    </location>
</feature>
<proteinExistence type="inferred from homology"/>
<evidence type="ECO:0000256" key="12">
    <source>
        <dbReference type="ARBA" id="ARBA00060399"/>
    </source>
</evidence>
<keyword evidence="8" id="KW-0472">Membrane</keyword>
<keyword evidence="7" id="KW-1133">Transmembrane helix</keyword>
<dbReference type="InterPro" id="IPR015338">
    <property type="entry name" value="GT64_dom"/>
</dbReference>
<dbReference type="SUPFAM" id="SSF53448">
    <property type="entry name" value="Nucleotide-diphospho-sugar transferases"/>
    <property type="match status" value="1"/>
</dbReference>
<keyword evidence="10" id="KW-0325">Glycoprotein</keyword>
<dbReference type="PANTHER" id="PTHR48410:SF1">
    <property type="entry name" value="GLYCOSYLINOSITOL PHOSPHORYLCERAMIDE MANNOSYL TRANSFERASE 1"/>
    <property type="match status" value="1"/>
</dbReference>
<dbReference type="Pfam" id="PF09258">
    <property type="entry name" value="Glyco_transf_64"/>
    <property type="match status" value="1"/>
</dbReference>
<reference evidence="14" key="1">
    <citation type="submission" date="2022-12" db="EMBL/GenBank/DDBJ databases">
        <title>Draft genome assemblies for two species of Escallonia (Escalloniales).</title>
        <authorList>
            <person name="Chanderbali A."/>
            <person name="Dervinis C."/>
            <person name="Anghel I."/>
            <person name="Soltis D."/>
            <person name="Soltis P."/>
            <person name="Zapata F."/>
        </authorList>
    </citation>
    <scope>NUCLEOTIDE SEQUENCE</scope>
    <source>
        <strain evidence="14">UCBG92.1500</strain>
        <tissue evidence="14">Leaf</tissue>
    </source>
</reference>
<sequence length="367" mass="41981">MRTSHFSRRTALGFRQAAIGSVKIKLLLCCMMAFTFIMFATRAASFMGWNSNPPIFDRSASSWQYDSGLWSNSAIHVSNRRGYAILMNTWKRYDLLKQSISHYTSCPGLDSIHIVWSEPDPPSVSLVKYLNNVVESKSRDGRQIELKFDINKEDSLNNRFKEVTDLKTDAIFSIDDDIIFPCSTVEFAFTVWQSAPDTMVGFVPRIHWVDQSKGNTNNYDYAGWWSVWWTGTYSMILSKASFFHRKYLRMYTKEMPASIREYVAKNRNCEDIAMSFLVANTTNAPPIWVKDSCKKSLEKSKLVNIATKPLDLLRGKIYEIGSTGISSLGGHGERRTHCVNEFVAEYGKMPLVSTSVKAVDSRDTWFW</sequence>
<comment type="subcellular location">
    <subcellularLocation>
        <location evidence="12">Endomembrane system</location>
        <topology evidence="12">Single-pass type II membrane protein</topology>
    </subcellularLocation>
</comment>
<keyword evidence="4" id="KW-0812">Transmembrane</keyword>
<comment type="similarity">
    <text evidence="2">Belongs to the glycosyltransferase 64 family.</text>
</comment>
<dbReference type="GO" id="GO:0016757">
    <property type="term" value="F:glycosyltransferase activity"/>
    <property type="evidence" value="ECO:0007669"/>
    <property type="project" value="InterPro"/>
</dbReference>
<organism evidence="14 15">
    <name type="scientific">Escallonia rubra</name>
    <dbReference type="NCBI Taxonomy" id="112253"/>
    <lineage>
        <taxon>Eukaryota</taxon>
        <taxon>Viridiplantae</taxon>
        <taxon>Streptophyta</taxon>
        <taxon>Embryophyta</taxon>
        <taxon>Tracheophyta</taxon>
        <taxon>Spermatophyta</taxon>
        <taxon>Magnoliopsida</taxon>
        <taxon>eudicotyledons</taxon>
        <taxon>Gunneridae</taxon>
        <taxon>Pentapetalae</taxon>
        <taxon>asterids</taxon>
        <taxon>campanulids</taxon>
        <taxon>Escalloniales</taxon>
        <taxon>Escalloniaceae</taxon>
        <taxon>Escallonia</taxon>
    </lineage>
</organism>
<dbReference type="GO" id="GO:0046872">
    <property type="term" value="F:metal ion binding"/>
    <property type="evidence" value="ECO:0007669"/>
    <property type="project" value="UniProtKB-KW"/>
</dbReference>
<keyword evidence="6" id="KW-0735">Signal-anchor</keyword>
<dbReference type="GO" id="GO:0012505">
    <property type="term" value="C:endomembrane system"/>
    <property type="evidence" value="ECO:0007669"/>
    <property type="project" value="UniProtKB-SubCell"/>
</dbReference>
<evidence type="ECO:0000256" key="7">
    <source>
        <dbReference type="ARBA" id="ARBA00022989"/>
    </source>
</evidence>
<protein>
    <recommendedName>
        <fullName evidence="13">Glycosyl transferase 64 domain-containing protein</fullName>
    </recommendedName>
</protein>
<evidence type="ECO:0000256" key="1">
    <source>
        <dbReference type="ARBA" id="ARBA00001936"/>
    </source>
</evidence>
<evidence type="ECO:0000256" key="9">
    <source>
        <dbReference type="ARBA" id="ARBA00023157"/>
    </source>
</evidence>
<keyword evidence="15" id="KW-1185">Reference proteome</keyword>
<evidence type="ECO:0000256" key="6">
    <source>
        <dbReference type="ARBA" id="ARBA00022968"/>
    </source>
</evidence>
<keyword evidence="11" id="KW-0464">Manganese</keyword>
<evidence type="ECO:0000256" key="10">
    <source>
        <dbReference type="ARBA" id="ARBA00023180"/>
    </source>
</evidence>
<dbReference type="Proteomes" id="UP001187471">
    <property type="component" value="Unassembled WGS sequence"/>
</dbReference>
<evidence type="ECO:0000256" key="5">
    <source>
        <dbReference type="ARBA" id="ARBA00022723"/>
    </source>
</evidence>
<dbReference type="Gene3D" id="3.90.550.10">
    <property type="entry name" value="Spore Coat Polysaccharide Biosynthesis Protein SpsA, Chain A"/>
    <property type="match status" value="1"/>
</dbReference>
<evidence type="ECO:0000256" key="2">
    <source>
        <dbReference type="ARBA" id="ARBA00008700"/>
    </source>
</evidence>
<dbReference type="InterPro" id="IPR053318">
    <property type="entry name" value="GT64"/>
</dbReference>
<keyword evidence="3" id="KW-0808">Transferase</keyword>
<dbReference type="AlphaFoldDB" id="A0AA88R956"/>
<evidence type="ECO:0000256" key="8">
    <source>
        <dbReference type="ARBA" id="ARBA00023136"/>
    </source>
</evidence>
<accession>A0AA88R956</accession>
<gene>
    <name evidence="14" type="ORF">RJ640_023352</name>
</gene>
<evidence type="ECO:0000256" key="4">
    <source>
        <dbReference type="ARBA" id="ARBA00022692"/>
    </source>
</evidence>
<name>A0AA88R956_9ASTE</name>
<comment type="caution">
    <text evidence="14">The sequence shown here is derived from an EMBL/GenBank/DDBJ whole genome shotgun (WGS) entry which is preliminary data.</text>
</comment>
<evidence type="ECO:0000256" key="3">
    <source>
        <dbReference type="ARBA" id="ARBA00022679"/>
    </source>
</evidence>
<dbReference type="FunFam" id="3.90.550.10:FF:000058">
    <property type="entry name" value="Exostosin-like glycosyltransferase 2"/>
    <property type="match status" value="1"/>
</dbReference>
<comment type="cofactor">
    <cofactor evidence="1">
        <name>Mn(2+)</name>
        <dbReference type="ChEBI" id="CHEBI:29035"/>
    </cofactor>
</comment>
<dbReference type="InterPro" id="IPR029044">
    <property type="entry name" value="Nucleotide-diphossugar_trans"/>
</dbReference>
<keyword evidence="5" id="KW-0479">Metal-binding</keyword>